<feature type="coiled-coil region" evidence="1">
    <location>
        <begin position="25"/>
        <end position="52"/>
    </location>
</feature>
<evidence type="ECO:0000313" key="2">
    <source>
        <dbReference type="EMBL" id="GAA0374958.1"/>
    </source>
</evidence>
<organism evidence="2 3">
    <name type="scientific">Bowmanella denitrificans</name>
    <dbReference type="NCBI Taxonomy" id="366582"/>
    <lineage>
        <taxon>Bacteria</taxon>
        <taxon>Pseudomonadati</taxon>
        <taxon>Pseudomonadota</taxon>
        <taxon>Gammaproteobacteria</taxon>
        <taxon>Alteromonadales</taxon>
        <taxon>Alteromonadaceae</taxon>
        <taxon>Bowmanella</taxon>
    </lineage>
</organism>
<evidence type="ECO:0008006" key="4">
    <source>
        <dbReference type="Google" id="ProtNLM"/>
    </source>
</evidence>
<reference evidence="2 3" key="1">
    <citation type="journal article" date="2019" name="Int. J. Syst. Evol. Microbiol.">
        <title>The Global Catalogue of Microorganisms (GCM) 10K type strain sequencing project: providing services to taxonomists for standard genome sequencing and annotation.</title>
        <authorList>
            <consortium name="The Broad Institute Genomics Platform"/>
            <consortium name="The Broad Institute Genome Sequencing Center for Infectious Disease"/>
            <person name="Wu L."/>
            <person name="Ma J."/>
        </authorList>
    </citation>
    <scope>NUCLEOTIDE SEQUENCE [LARGE SCALE GENOMIC DNA]</scope>
    <source>
        <strain evidence="2 3">JCM 13378</strain>
    </source>
</reference>
<dbReference type="EMBL" id="BAAAEI010000031">
    <property type="protein sequence ID" value="GAA0374958.1"/>
    <property type="molecule type" value="Genomic_DNA"/>
</dbReference>
<dbReference type="RefSeq" id="WP_343847526.1">
    <property type="nucleotide sequence ID" value="NZ_BAAAEI010000031.1"/>
</dbReference>
<feature type="coiled-coil region" evidence="1">
    <location>
        <begin position="100"/>
        <end position="138"/>
    </location>
</feature>
<accession>A0ABN0XWH5</accession>
<gene>
    <name evidence="2" type="ORF">GCM10009092_43990</name>
</gene>
<name>A0ABN0XWH5_9ALTE</name>
<dbReference type="PROSITE" id="PS51257">
    <property type="entry name" value="PROKAR_LIPOPROTEIN"/>
    <property type="match status" value="1"/>
</dbReference>
<sequence length="346" mass="37499">MKRAPILLLSASIALLSSCKSDEPCLSHEQEIKTLKLQLELTNAKYESAMAKSAGERATYEYKVQLAQVDQLIAASQDALIKGLNQELDKRFNAYAEALKSKNEDAIKETKAKLDEAREEAARLKIELENQRNKTELAESYIENLPEVKSDVVDEVMKEVGVGNTAKDSDDSNDPAQHAAAMAALAAACTAASGGLCAVMAAQFASGLLGTETSVEDIKTAASVFESMSAGKPLTTEQKQFLDKRLGSSSSDIYKELVDIYTNRDRAGDYLKDKAKEALTKELGTDGVDLLEKLTRGESLSCQEIKNTLDLLPGNKRIATIEKTAKAIYRNYPEAAACMQSLSQAG</sequence>
<keyword evidence="3" id="KW-1185">Reference proteome</keyword>
<evidence type="ECO:0000313" key="3">
    <source>
        <dbReference type="Proteomes" id="UP001501757"/>
    </source>
</evidence>
<proteinExistence type="predicted"/>
<comment type="caution">
    <text evidence="2">The sequence shown here is derived from an EMBL/GenBank/DDBJ whole genome shotgun (WGS) entry which is preliminary data.</text>
</comment>
<protein>
    <recommendedName>
        <fullName evidence="4">Lipoprotein</fullName>
    </recommendedName>
</protein>
<dbReference type="Proteomes" id="UP001501757">
    <property type="component" value="Unassembled WGS sequence"/>
</dbReference>
<keyword evidence="1" id="KW-0175">Coiled coil</keyword>
<evidence type="ECO:0000256" key="1">
    <source>
        <dbReference type="SAM" id="Coils"/>
    </source>
</evidence>